<protein>
    <submittedName>
        <fullName evidence="1">Uncharacterized protein</fullName>
    </submittedName>
</protein>
<evidence type="ECO:0000313" key="2">
    <source>
        <dbReference type="Proteomes" id="UP000092018"/>
    </source>
</evidence>
<dbReference type="EMBL" id="CP016177">
    <property type="protein sequence ID" value="ANO32212.1"/>
    <property type="molecule type" value="Genomic_DNA"/>
</dbReference>
<dbReference type="AlphaFoldDB" id="A0AAN1CR95"/>
<dbReference type="KEGG" id="vbr:A6E01_02855"/>
<proteinExistence type="predicted"/>
<evidence type="ECO:0000313" key="1">
    <source>
        <dbReference type="EMBL" id="ANO32212.1"/>
    </source>
</evidence>
<gene>
    <name evidence="1" type="ORF">A6E01_02855</name>
</gene>
<reference evidence="1 2" key="1">
    <citation type="submission" date="2016-06" db="EMBL/GenBank/DDBJ databases">
        <title>Adaptive Radiation by Waves of Gene Transfer Leads to Fine-Scale Resource Partitioning in Marine Microbes.</title>
        <authorList>
            <person name="Hehemann J.-H."/>
            <person name="Arevalo P."/>
            <person name="Datta M.S."/>
            <person name="Yu X."/>
            <person name="Corzett C."/>
            <person name="Henschel A."/>
            <person name="Preheim S.P."/>
            <person name="Timberlake S."/>
            <person name="Alm E.J."/>
            <person name="Polz M.F."/>
        </authorList>
    </citation>
    <scope>NUCLEOTIDE SEQUENCE [LARGE SCALE GENOMIC DNA]</scope>
    <source>
        <strain evidence="1 2">FF50</strain>
    </source>
</reference>
<accession>A0AAN1CR95</accession>
<organism evidence="1 2">
    <name type="scientific">Vibrio breoganii</name>
    <dbReference type="NCBI Taxonomy" id="553239"/>
    <lineage>
        <taxon>Bacteria</taxon>
        <taxon>Pseudomonadati</taxon>
        <taxon>Pseudomonadota</taxon>
        <taxon>Gammaproteobacteria</taxon>
        <taxon>Vibrionales</taxon>
        <taxon>Vibrionaceae</taxon>
        <taxon>Vibrio</taxon>
    </lineage>
</organism>
<sequence>MGKLQQIRISVAQPTLYLVVEQARHGDTFISNLLSLSKRGLGSPRVFKPNEAIEPLIDDLPKPIVVLCLFYVLDLRGVHCTIILISEHLSARQLASSVG</sequence>
<name>A0AAN1CR95_9VIBR</name>
<dbReference type="Proteomes" id="UP000092018">
    <property type="component" value="Chromosome 1"/>
</dbReference>